<dbReference type="Pfam" id="PF00395">
    <property type="entry name" value="SLH"/>
    <property type="match status" value="3"/>
</dbReference>
<dbReference type="Pfam" id="PF18998">
    <property type="entry name" value="Flg_new_2"/>
    <property type="match status" value="5"/>
</dbReference>
<dbReference type="Gene3D" id="2.60.40.4270">
    <property type="entry name" value="Listeria-Bacteroides repeat domain"/>
    <property type="match status" value="1"/>
</dbReference>
<evidence type="ECO:0000256" key="2">
    <source>
        <dbReference type="SAM" id="MobiDB-lite"/>
    </source>
</evidence>
<evidence type="ECO:0000313" key="4">
    <source>
        <dbReference type="EMBL" id="KUG05476.1"/>
    </source>
</evidence>
<dbReference type="EMBL" id="LNQE01001813">
    <property type="protein sequence ID" value="KUG05476.1"/>
    <property type="molecule type" value="Genomic_DNA"/>
</dbReference>
<dbReference type="NCBIfam" id="TIGR02543">
    <property type="entry name" value="List_Bact_rpt"/>
    <property type="match status" value="1"/>
</dbReference>
<dbReference type="GO" id="GO:0030313">
    <property type="term" value="C:cell envelope"/>
    <property type="evidence" value="ECO:0007669"/>
    <property type="project" value="UniProtKB-SubCell"/>
</dbReference>
<dbReference type="PROSITE" id="PS51272">
    <property type="entry name" value="SLH"/>
    <property type="match status" value="2"/>
</dbReference>
<accession>A0A0W8E9Z1</accession>
<organism evidence="4">
    <name type="scientific">hydrocarbon metagenome</name>
    <dbReference type="NCBI Taxonomy" id="938273"/>
    <lineage>
        <taxon>unclassified sequences</taxon>
        <taxon>metagenomes</taxon>
        <taxon>ecological metagenomes</taxon>
    </lineage>
</organism>
<dbReference type="InterPro" id="IPR013378">
    <property type="entry name" value="InlB-like_B-rpt"/>
</dbReference>
<feature type="compositionally biased region" description="Gly residues" evidence="2">
    <location>
        <begin position="184"/>
        <end position="193"/>
    </location>
</feature>
<gene>
    <name evidence="4" type="ORF">ASZ90_017158</name>
</gene>
<name>A0A0W8E9Z1_9ZZZZ</name>
<protein>
    <recommendedName>
        <fullName evidence="3">SLH domain-containing protein</fullName>
    </recommendedName>
</protein>
<sequence length="588" mass="60642">MADQGRLKGYGDGTFQPDRVITRAELHLIVDSLGLSESNGKGFEDTAGHWAEKSIKTASDNGIINGYNKNSFGPDDSITREQAADILAKAMKITSDTGQDFVDSGAISYWALASVKSASAYGIISGYPDGSFKPKANVTRAQAAVILQRSIQLMVNMPVESKEVAVSTPPVVLSMLPVSTYSSSGGGAPGGGSKSYTLTVEASPETGGSVSGGGSFKEGVTVTVSATANSGYTLKNWTVNGAEVSTASAFDLFMPAADGVLVANFAKTYTLIVQANPSEGGTASDTAGTGPYEAGTLVNVKAEAAAGYQFENWTVNDTVVSTTAEHTYIVPTTDAVLVANFAKTYTLILQAYPTGGGDVSDNTGTGPYEAGESVDVAAAAGEGYTFENWTVNGEVVNTNASFSYPMPAADTILVANFAEDPVVPDTYALTLQANPTGGGDVSNNTGTGSYEAGESVEIAAVAKDGYTFENWTLEGGGVVSSSASFRFTMPDADTTLVANFTEEAVEPETYNLSLQVSPGGGGTVTDNTDAGPYEAGESVDVAAEAAEGYTFENWTVNGDVVNTNASFTYIMPAEDVTLAGNFTAVVVE</sequence>
<evidence type="ECO:0000256" key="1">
    <source>
        <dbReference type="ARBA" id="ARBA00004196"/>
    </source>
</evidence>
<dbReference type="InterPro" id="IPR001119">
    <property type="entry name" value="SLH_dom"/>
</dbReference>
<dbReference type="AlphaFoldDB" id="A0A0W8E9Z1"/>
<evidence type="ECO:0000259" key="3">
    <source>
        <dbReference type="PROSITE" id="PS51272"/>
    </source>
</evidence>
<reference evidence="4" key="1">
    <citation type="journal article" date="2015" name="Proc. Natl. Acad. Sci. U.S.A.">
        <title>Networks of energetic and metabolic interactions define dynamics in microbial communities.</title>
        <authorList>
            <person name="Embree M."/>
            <person name="Liu J.K."/>
            <person name="Al-Bassam M.M."/>
            <person name="Zengler K."/>
        </authorList>
    </citation>
    <scope>NUCLEOTIDE SEQUENCE</scope>
</reference>
<feature type="domain" description="SLH" evidence="3">
    <location>
        <begin position="38"/>
        <end position="97"/>
    </location>
</feature>
<dbReference type="InterPro" id="IPR051465">
    <property type="entry name" value="Cell_Envelope_Struct_Comp"/>
</dbReference>
<proteinExistence type="predicted"/>
<dbReference type="InterPro" id="IPR042229">
    <property type="entry name" value="Listeria/Bacterioides_rpt_sf"/>
</dbReference>
<dbReference type="PANTHER" id="PTHR43308">
    <property type="entry name" value="OUTER MEMBRANE PROTEIN ALPHA-RELATED"/>
    <property type="match status" value="1"/>
</dbReference>
<feature type="domain" description="SLH" evidence="3">
    <location>
        <begin position="98"/>
        <end position="161"/>
    </location>
</feature>
<comment type="caution">
    <text evidence="4">The sequence shown here is derived from an EMBL/GenBank/DDBJ whole genome shotgun (WGS) entry which is preliminary data.</text>
</comment>
<dbReference type="InterPro" id="IPR044060">
    <property type="entry name" value="Bacterial_rp_domain"/>
</dbReference>
<feature type="region of interest" description="Disordered" evidence="2">
    <location>
        <begin position="183"/>
        <end position="214"/>
    </location>
</feature>
<comment type="subcellular location">
    <subcellularLocation>
        <location evidence="1">Cell envelope</location>
    </subcellularLocation>
</comment>